<dbReference type="GO" id="GO:0005975">
    <property type="term" value="P:carbohydrate metabolic process"/>
    <property type="evidence" value="ECO:0007669"/>
    <property type="project" value="InterPro"/>
</dbReference>
<evidence type="ECO:0008006" key="3">
    <source>
        <dbReference type="Google" id="ProtNLM"/>
    </source>
</evidence>
<dbReference type="InterPro" id="IPR012341">
    <property type="entry name" value="6hp_glycosidase-like_sf"/>
</dbReference>
<keyword evidence="2" id="KW-1185">Reference proteome</keyword>
<evidence type="ECO:0000313" key="1">
    <source>
        <dbReference type="EMBL" id="MBB3962817.1"/>
    </source>
</evidence>
<dbReference type="RefSeq" id="WP_183898528.1">
    <property type="nucleotide sequence ID" value="NZ_JACIDW010000001.1"/>
</dbReference>
<comment type="caution">
    <text evidence="1">The sequence shown here is derived from an EMBL/GenBank/DDBJ whole genome shotgun (WGS) entry which is preliminary data.</text>
</comment>
<dbReference type="Gene3D" id="1.50.10.10">
    <property type="match status" value="1"/>
</dbReference>
<reference evidence="1 2" key="1">
    <citation type="submission" date="2020-08" db="EMBL/GenBank/DDBJ databases">
        <title>Genomic Encyclopedia of Type Strains, Phase IV (KMG-IV): sequencing the most valuable type-strain genomes for metagenomic binning, comparative biology and taxonomic classification.</title>
        <authorList>
            <person name="Goeker M."/>
        </authorList>
    </citation>
    <scope>NUCLEOTIDE SEQUENCE [LARGE SCALE GENOMIC DNA]</scope>
    <source>
        <strain evidence="1 2">DSM 26575</strain>
    </source>
</reference>
<dbReference type="InterPro" id="IPR008928">
    <property type="entry name" value="6-hairpin_glycosidase_sf"/>
</dbReference>
<evidence type="ECO:0000313" key="2">
    <source>
        <dbReference type="Proteomes" id="UP000582090"/>
    </source>
</evidence>
<dbReference type="SUPFAM" id="SSF48208">
    <property type="entry name" value="Six-hairpin glycosidases"/>
    <property type="match status" value="1"/>
</dbReference>
<gene>
    <name evidence="1" type="ORF">GGQ67_000435</name>
</gene>
<organism evidence="1 2">
    <name type="scientific">Rhizobium metallidurans</name>
    <dbReference type="NCBI Taxonomy" id="1265931"/>
    <lineage>
        <taxon>Bacteria</taxon>
        <taxon>Pseudomonadati</taxon>
        <taxon>Pseudomonadota</taxon>
        <taxon>Alphaproteobacteria</taxon>
        <taxon>Hyphomicrobiales</taxon>
        <taxon>Rhizobiaceae</taxon>
        <taxon>Rhizobium/Agrobacterium group</taxon>
        <taxon>Rhizobium</taxon>
    </lineage>
</organism>
<dbReference type="AlphaFoldDB" id="A0A7W6G9D8"/>
<accession>A0A7W6G9D8</accession>
<sequence length="411" mass="45403">MTFFEEARRTYVAANAATLYWMLQRPMLGGGFLNTKQNNLTLADYGSDDGVRGPDYTYGWIQGRGLEALVAHAEFFEEELPPLAEKLDATGRRLYDLLAELQKADGHAYFCYDKDMNAVYADQQNRLHAQEKPALIYSYSDAFVAKGLVSAASRYGLSGLADHLAYFDRVVASVESCRFQMDERRPLSQQCLGEQADDIGPRMILLGAAGMLKRFGHTAHIAYADRFITHVIDRHFGTSSALLRNVPGEDACNVGHGIEFVGFALDYLDDDADPTLIETLERILVASFDKGFIGPGLTLTISIATGEAQGRYCPWWSLPETIRSAALVHRRTGNPQSLRVWKAAHAAFFERYWRGTPPIAYQTMAKGEEGDVPVDFVPATPDLDPGYHTGLSLLAAIHAADRLAPTPRISG</sequence>
<protein>
    <recommendedName>
        <fullName evidence="3">N-acylglucosamine 2-epimerase</fullName>
    </recommendedName>
</protein>
<proteinExistence type="predicted"/>
<dbReference type="Proteomes" id="UP000582090">
    <property type="component" value="Unassembled WGS sequence"/>
</dbReference>
<dbReference type="EMBL" id="JACIDW010000001">
    <property type="protein sequence ID" value="MBB3962817.1"/>
    <property type="molecule type" value="Genomic_DNA"/>
</dbReference>
<name>A0A7W6G9D8_9HYPH</name>